<proteinExistence type="predicted"/>
<dbReference type="Proteomes" id="UP000006729">
    <property type="component" value="Chromosome 3"/>
</dbReference>
<evidence type="ECO:0000313" key="2">
    <source>
        <dbReference type="Proteomes" id="UP000006729"/>
    </source>
</evidence>
<name>A0A3N7ELD8_POPTR</name>
<evidence type="ECO:0000313" key="1">
    <source>
        <dbReference type="EMBL" id="RQO87613.1"/>
    </source>
</evidence>
<gene>
    <name evidence="1" type="ORF">POPTR_003G015950</name>
</gene>
<keyword evidence="2" id="KW-1185">Reference proteome</keyword>
<accession>A0A3N7ELD8</accession>
<organism evidence="1 2">
    <name type="scientific">Populus trichocarpa</name>
    <name type="common">Western balsam poplar</name>
    <name type="synonym">Populus balsamifera subsp. trichocarpa</name>
    <dbReference type="NCBI Taxonomy" id="3694"/>
    <lineage>
        <taxon>Eukaryota</taxon>
        <taxon>Viridiplantae</taxon>
        <taxon>Streptophyta</taxon>
        <taxon>Embryophyta</taxon>
        <taxon>Tracheophyta</taxon>
        <taxon>Spermatophyta</taxon>
        <taxon>Magnoliopsida</taxon>
        <taxon>eudicotyledons</taxon>
        <taxon>Gunneridae</taxon>
        <taxon>Pentapetalae</taxon>
        <taxon>rosids</taxon>
        <taxon>fabids</taxon>
        <taxon>Malpighiales</taxon>
        <taxon>Salicaceae</taxon>
        <taxon>Saliceae</taxon>
        <taxon>Populus</taxon>
    </lineage>
</organism>
<sequence length="100" mass="11805">MPSVNPSIWAYQKRRRNAIEQENGRLMTTLFQRLNESGVFSELEHFGQHRQWPRTPFNKKTTRINKACALSPPKVSSIRSTERESYILHFLEISARFLLE</sequence>
<protein>
    <submittedName>
        <fullName evidence="1">Uncharacterized protein</fullName>
    </submittedName>
</protein>
<dbReference type="EMBL" id="CM009292">
    <property type="protein sequence ID" value="RQO87613.1"/>
    <property type="molecule type" value="Genomic_DNA"/>
</dbReference>
<dbReference type="AlphaFoldDB" id="A0A3N7ELD8"/>
<reference evidence="1 2" key="1">
    <citation type="journal article" date="2006" name="Science">
        <title>The genome of black cottonwood, Populus trichocarpa (Torr. &amp; Gray).</title>
        <authorList>
            <person name="Tuskan G.A."/>
            <person name="Difazio S."/>
            <person name="Jansson S."/>
            <person name="Bohlmann J."/>
            <person name="Grigoriev I."/>
            <person name="Hellsten U."/>
            <person name="Putnam N."/>
            <person name="Ralph S."/>
            <person name="Rombauts S."/>
            <person name="Salamov A."/>
            <person name="Schein J."/>
            <person name="Sterck L."/>
            <person name="Aerts A."/>
            <person name="Bhalerao R.R."/>
            <person name="Bhalerao R.P."/>
            <person name="Blaudez D."/>
            <person name="Boerjan W."/>
            <person name="Brun A."/>
            <person name="Brunner A."/>
            <person name="Busov V."/>
            <person name="Campbell M."/>
            <person name="Carlson J."/>
            <person name="Chalot M."/>
            <person name="Chapman J."/>
            <person name="Chen G.L."/>
            <person name="Cooper D."/>
            <person name="Coutinho P.M."/>
            <person name="Couturier J."/>
            <person name="Covert S."/>
            <person name="Cronk Q."/>
            <person name="Cunningham R."/>
            <person name="Davis J."/>
            <person name="Degroeve S."/>
            <person name="Dejardin A."/>
            <person name="Depamphilis C."/>
            <person name="Detter J."/>
            <person name="Dirks B."/>
            <person name="Dubchak I."/>
            <person name="Duplessis S."/>
            <person name="Ehlting J."/>
            <person name="Ellis B."/>
            <person name="Gendler K."/>
            <person name="Goodstein D."/>
            <person name="Gribskov M."/>
            <person name="Grimwood J."/>
            <person name="Groover A."/>
            <person name="Gunter L."/>
            <person name="Hamberger B."/>
            <person name="Heinze B."/>
            <person name="Helariutta Y."/>
            <person name="Henrissat B."/>
            <person name="Holligan D."/>
            <person name="Holt R."/>
            <person name="Huang W."/>
            <person name="Islam-Faridi N."/>
            <person name="Jones S."/>
            <person name="Jones-Rhoades M."/>
            <person name="Jorgensen R."/>
            <person name="Joshi C."/>
            <person name="Kangasjarvi J."/>
            <person name="Karlsson J."/>
            <person name="Kelleher C."/>
            <person name="Kirkpatrick R."/>
            <person name="Kirst M."/>
            <person name="Kohler A."/>
            <person name="Kalluri U."/>
            <person name="Larimer F."/>
            <person name="Leebens-Mack J."/>
            <person name="Leple J.C."/>
            <person name="Locascio P."/>
            <person name="Lou Y."/>
            <person name="Lucas S."/>
            <person name="Martin F."/>
            <person name="Montanini B."/>
            <person name="Napoli C."/>
            <person name="Nelson D.R."/>
            <person name="Nelson C."/>
            <person name="Nieminen K."/>
            <person name="Nilsson O."/>
            <person name="Pereda V."/>
            <person name="Peter G."/>
            <person name="Philippe R."/>
            <person name="Pilate G."/>
            <person name="Poliakov A."/>
            <person name="Razumovskaya J."/>
            <person name="Richardson P."/>
            <person name="Rinaldi C."/>
            <person name="Ritland K."/>
            <person name="Rouze P."/>
            <person name="Ryaboy D."/>
            <person name="Schmutz J."/>
            <person name="Schrader J."/>
            <person name="Segerman B."/>
            <person name="Shin H."/>
            <person name="Siddiqui A."/>
            <person name="Sterky F."/>
            <person name="Terry A."/>
            <person name="Tsai C.J."/>
            <person name="Uberbacher E."/>
            <person name="Unneberg P."/>
            <person name="Vahala J."/>
            <person name="Wall K."/>
            <person name="Wessler S."/>
            <person name="Yang G."/>
            <person name="Yin T."/>
            <person name="Douglas C."/>
            <person name="Marra M."/>
            <person name="Sandberg G."/>
            <person name="Van de Peer Y."/>
            <person name="Rokhsar D."/>
        </authorList>
    </citation>
    <scope>NUCLEOTIDE SEQUENCE [LARGE SCALE GENOMIC DNA]</scope>
    <source>
        <strain evidence="2">cv. Nisqually</strain>
    </source>
</reference>
<dbReference type="InParanoid" id="A0A3N7ELD8"/>